<dbReference type="Gene3D" id="1.20.5.710">
    <property type="entry name" value="Single helix bin"/>
    <property type="match status" value="1"/>
</dbReference>
<keyword evidence="3 4" id="KW-0687">Ribonucleoprotein</keyword>
<dbReference type="InterPro" id="IPR036235">
    <property type="entry name" value="Ribosomal_bL12_oligo_N_sf"/>
</dbReference>
<organism evidence="7 8">
    <name type="scientific">Sedimentibacter acidaminivorans</name>
    <dbReference type="NCBI Taxonomy" id="913099"/>
    <lineage>
        <taxon>Bacteria</taxon>
        <taxon>Bacillati</taxon>
        <taxon>Bacillota</taxon>
        <taxon>Tissierellia</taxon>
        <taxon>Sedimentibacter</taxon>
    </lineage>
</organism>
<proteinExistence type="inferred from homology"/>
<dbReference type="NCBIfam" id="TIGR00855">
    <property type="entry name" value="L12"/>
    <property type="match status" value="1"/>
</dbReference>
<name>A0ABS4GIC5_9FIRM</name>
<dbReference type="SUPFAM" id="SSF54736">
    <property type="entry name" value="ClpS-like"/>
    <property type="match status" value="1"/>
</dbReference>
<dbReference type="InterPro" id="IPR000206">
    <property type="entry name" value="Ribosomal_bL12"/>
</dbReference>
<feature type="domain" description="Large ribosomal subunit protein bL12 C-terminal" evidence="5">
    <location>
        <begin position="60"/>
        <end position="126"/>
    </location>
</feature>
<evidence type="ECO:0000259" key="6">
    <source>
        <dbReference type="Pfam" id="PF16320"/>
    </source>
</evidence>
<evidence type="ECO:0000256" key="2">
    <source>
        <dbReference type="ARBA" id="ARBA00022980"/>
    </source>
</evidence>
<keyword evidence="8" id="KW-1185">Reference proteome</keyword>
<dbReference type="PANTHER" id="PTHR45987">
    <property type="entry name" value="39S RIBOSOMAL PROTEIN L12"/>
    <property type="match status" value="1"/>
</dbReference>
<dbReference type="HAMAP" id="MF_00368">
    <property type="entry name" value="Ribosomal_bL12"/>
    <property type="match status" value="1"/>
</dbReference>
<evidence type="ECO:0000313" key="8">
    <source>
        <dbReference type="Proteomes" id="UP001519342"/>
    </source>
</evidence>
<dbReference type="EMBL" id="JAGGKS010000016">
    <property type="protein sequence ID" value="MBP1927438.1"/>
    <property type="molecule type" value="Genomic_DNA"/>
</dbReference>
<dbReference type="CDD" id="cd00387">
    <property type="entry name" value="Ribosomal_L7_L12"/>
    <property type="match status" value="1"/>
</dbReference>
<evidence type="ECO:0000313" key="7">
    <source>
        <dbReference type="EMBL" id="MBP1927438.1"/>
    </source>
</evidence>
<dbReference type="PANTHER" id="PTHR45987:SF4">
    <property type="entry name" value="LARGE RIBOSOMAL SUBUNIT PROTEIN BL12M"/>
    <property type="match status" value="1"/>
</dbReference>
<comment type="similarity">
    <text evidence="1 4">Belongs to the bacterial ribosomal protein bL12 family.</text>
</comment>
<dbReference type="GO" id="GO:0005840">
    <property type="term" value="C:ribosome"/>
    <property type="evidence" value="ECO:0007669"/>
    <property type="project" value="UniProtKB-KW"/>
</dbReference>
<dbReference type="InterPro" id="IPR008932">
    <property type="entry name" value="Ribosomal_bL12_oligo"/>
</dbReference>
<comment type="function">
    <text evidence="4">Forms part of the ribosomal stalk which helps the ribosome interact with GTP-bound translation factors. Is thus essential for accurate translation.</text>
</comment>
<dbReference type="InterPro" id="IPR013823">
    <property type="entry name" value="Ribosomal_bL12_C"/>
</dbReference>
<evidence type="ECO:0000256" key="1">
    <source>
        <dbReference type="ARBA" id="ARBA00007197"/>
    </source>
</evidence>
<dbReference type="SUPFAM" id="SSF48300">
    <property type="entry name" value="Ribosomal protein L7/12, oligomerisation (N-terminal) domain"/>
    <property type="match status" value="1"/>
</dbReference>
<dbReference type="RefSeq" id="WP_209513141.1">
    <property type="nucleotide sequence ID" value="NZ_JAGGKS010000016.1"/>
</dbReference>
<dbReference type="Pfam" id="PF16320">
    <property type="entry name" value="Ribosomal_L12_N"/>
    <property type="match status" value="1"/>
</dbReference>
<dbReference type="Gene3D" id="3.30.1390.10">
    <property type="match status" value="1"/>
</dbReference>
<accession>A0ABS4GIC5</accession>
<comment type="subunit">
    <text evidence="4">Homodimer. Part of the ribosomal stalk of the 50S ribosomal subunit. Forms a multimeric L10(L12)X complex, where L10 forms an elongated spine to which 2 to 4 L12 dimers bind in a sequential fashion. Binds GTP-bound translation factors.</text>
</comment>
<evidence type="ECO:0000256" key="4">
    <source>
        <dbReference type="HAMAP-Rule" id="MF_00368"/>
    </source>
</evidence>
<comment type="caution">
    <text evidence="7">The sequence shown here is derived from an EMBL/GenBank/DDBJ whole genome shotgun (WGS) entry which is preliminary data.</text>
</comment>
<dbReference type="InterPro" id="IPR014719">
    <property type="entry name" value="Ribosomal_bL12_C/ClpS-like"/>
</dbReference>
<dbReference type="Proteomes" id="UP001519342">
    <property type="component" value="Unassembled WGS sequence"/>
</dbReference>
<protein>
    <recommendedName>
        <fullName evidence="4">Large ribosomal subunit protein bL12</fullName>
    </recommendedName>
</protein>
<feature type="domain" description="Large ribosomal subunit protein bL12 oligomerization" evidence="6">
    <location>
        <begin position="5"/>
        <end position="52"/>
    </location>
</feature>
<evidence type="ECO:0000259" key="5">
    <source>
        <dbReference type="Pfam" id="PF00542"/>
    </source>
</evidence>
<gene>
    <name evidence="4" type="primary">rplL</name>
    <name evidence="7" type="ORF">J2Z76_003340</name>
</gene>
<evidence type="ECO:0000256" key="3">
    <source>
        <dbReference type="ARBA" id="ARBA00023274"/>
    </source>
</evidence>
<reference evidence="7 8" key="1">
    <citation type="submission" date="2021-03" db="EMBL/GenBank/DDBJ databases">
        <title>Genomic Encyclopedia of Type Strains, Phase IV (KMG-IV): sequencing the most valuable type-strain genomes for metagenomic binning, comparative biology and taxonomic classification.</title>
        <authorList>
            <person name="Goeker M."/>
        </authorList>
    </citation>
    <scope>NUCLEOTIDE SEQUENCE [LARGE SCALE GENOMIC DNA]</scope>
    <source>
        <strain evidence="7 8">DSM 24004</strain>
    </source>
</reference>
<keyword evidence="2 4" id="KW-0689">Ribosomal protein</keyword>
<dbReference type="Pfam" id="PF00542">
    <property type="entry name" value="Ribosomal_L12"/>
    <property type="match status" value="1"/>
</dbReference>
<sequence length="126" mass="12903">MASEKITNFVEEVKKLTVLELNELVKAIEEEFGVSAAAPVAVAGGAAGGAAAAEEEKTEFDVILTSAGSSKIKVIKVVRELTGLGLKEAKEAVDGAPTTLKTGVSKDDADKMKAALEAEGASAEIK</sequence>